<dbReference type="RefSeq" id="WP_169365529.1">
    <property type="nucleotide sequence ID" value="NZ_JAAVJL010000003.1"/>
</dbReference>
<protein>
    <submittedName>
        <fullName evidence="1">Uncharacterized protein</fullName>
    </submittedName>
</protein>
<sequence length="172" mass="19041">MQAINQHISEFTKKPISPKPLTSLLLGFSLFLLTGICGGRATAETLVTGLTDELTNDKTCEGTGGTIAYAETKDYSLYICADIKNPSQPKHYRSVNKNGTPGIKLTAKTYNPNQGTYFEFHNGDYVYMLQIPSETIKKPVLMVEFPDGSGYEQQITRFLMRSESRSPVSVSK</sequence>
<evidence type="ECO:0000313" key="1">
    <source>
        <dbReference type="EMBL" id="NMF60593.1"/>
    </source>
</evidence>
<proteinExistence type="predicted"/>
<keyword evidence="2" id="KW-1185">Reference proteome</keyword>
<reference evidence="1 2" key="1">
    <citation type="submission" date="2020-03" db="EMBL/GenBank/DDBJ databases">
        <title>Draft Genome Sequence of 2-Methylisoborneol Producing Pseudanabaena yagii Strain GIHE-NHR1 Isolated from North Han River in South Korea.</title>
        <authorList>
            <person name="Jeong J."/>
        </authorList>
    </citation>
    <scope>NUCLEOTIDE SEQUENCE [LARGE SCALE GENOMIC DNA]</scope>
    <source>
        <strain evidence="1 2">GIHE-NHR1</strain>
    </source>
</reference>
<organism evidence="1 2">
    <name type="scientific">Pseudanabaena yagii GIHE-NHR1</name>
    <dbReference type="NCBI Taxonomy" id="2722753"/>
    <lineage>
        <taxon>Bacteria</taxon>
        <taxon>Bacillati</taxon>
        <taxon>Cyanobacteriota</taxon>
        <taxon>Cyanophyceae</taxon>
        <taxon>Pseudanabaenales</taxon>
        <taxon>Pseudanabaenaceae</taxon>
        <taxon>Pseudanabaena</taxon>
        <taxon>Pseudanabaena yagii</taxon>
    </lineage>
</organism>
<dbReference type="EMBL" id="JAAVJL010000003">
    <property type="protein sequence ID" value="NMF60593.1"/>
    <property type="molecule type" value="Genomic_DNA"/>
</dbReference>
<evidence type="ECO:0000313" key="2">
    <source>
        <dbReference type="Proteomes" id="UP000738376"/>
    </source>
</evidence>
<accession>A0ABX1LWM6</accession>
<gene>
    <name evidence="1" type="ORF">HC246_21820</name>
</gene>
<name>A0ABX1LWM6_9CYAN</name>
<dbReference type="Proteomes" id="UP000738376">
    <property type="component" value="Unassembled WGS sequence"/>
</dbReference>
<comment type="caution">
    <text evidence="1">The sequence shown here is derived from an EMBL/GenBank/DDBJ whole genome shotgun (WGS) entry which is preliminary data.</text>
</comment>